<dbReference type="Pfam" id="PF00126">
    <property type="entry name" value="HTH_1"/>
    <property type="match status" value="1"/>
</dbReference>
<evidence type="ECO:0000256" key="1">
    <source>
        <dbReference type="ARBA" id="ARBA00009437"/>
    </source>
</evidence>
<evidence type="ECO:0000259" key="5">
    <source>
        <dbReference type="PROSITE" id="PS50931"/>
    </source>
</evidence>
<comment type="caution">
    <text evidence="6">The sequence shown here is derived from an EMBL/GenBank/DDBJ whole genome shotgun (WGS) entry which is preliminary data.</text>
</comment>
<evidence type="ECO:0000313" key="7">
    <source>
        <dbReference type="Proteomes" id="UP000295361"/>
    </source>
</evidence>
<dbReference type="FunCoup" id="A0A4R6QUG3">
    <property type="interactions" value="20"/>
</dbReference>
<dbReference type="FunFam" id="3.40.190.290:FF:000001">
    <property type="entry name" value="Transcriptional regulator, LysR family"/>
    <property type="match status" value="1"/>
</dbReference>
<dbReference type="GO" id="GO:0003700">
    <property type="term" value="F:DNA-binding transcription factor activity"/>
    <property type="evidence" value="ECO:0007669"/>
    <property type="project" value="InterPro"/>
</dbReference>
<dbReference type="PROSITE" id="PS50931">
    <property type="entry name" value="HTH_LYSR"/>
    <property type="match status" value="1"/>
</dbReference>
<dbReference type="AlphaFoldDB" id="A0A4R6QUG3"/>
<dbReference type="CDD" id="cd08472">
    <property type="entry name" value="PBP2_CrgA_like_3"/>
    <property type="match status" value="1"/>
</dbReference>
<dbReference type="SUPFAM" id="SSF46785">
    <property type="entry name" value="Winged helix' DNA-binding domain"/>
    <property type="match status" value="1"/>
</dbReference>
<sequence length="303" mass="32783">MSPLERIQIFHRVAELASFSQAAASLGLPKASASTAVQQLESQLGARLLHRTTRRVQLTQDGQAFYERSKDVLADMDELQAMFQQHGATGLTGRVRLDMSSGFARHIVIPRLPELLAQHPLLAVELSSTERRVDLVREGFDCVLRTGNVVDTSLIARPLGAVRLLNCASPAYLQAFGVPQTLDDLARHRLVHFVGTLGAKSGGFEYVDEAGAPQSIAMAGAVTVNNAESYSAACLAGLGIIQVPWIGAADPLRDGRLVEVLPQFSAPAMPLNLLYANRRNLSRRVRVVMDWLAAVVADARIDG</sequence>
<gene>
    <name evidence="6" type="ORF">DES47_1011076</name>
</gene>
<accession>A0A4R6QUG3</accession>
<dbReference type="Pfam" id="PF03466">
    <property type="entry name" value="LysR_substrate"/>
    <property type="match status" value="1"/>
</dbReference>
<dbReference type="InterPro" id="IPR036390">
    <property type="entry name" value="WH_DNA-bd_sf"/>
</dbReference>
<dbReference type="OrthoDB" id="9076738at2"/>
<dbReference type="InterPro" id="IPR036388">
    <property type="entry name" value="WH-like_DNA-bd_sf"/>
</dbReference>
<dbReference type="InterPro" id="IPR005119">
    <property type="entry name" value="LysR_subst-bd"/>
</dbReference>
<evidence type="ECO:0000256" key="3">
    <source>
        <dbReference type="ARBA" id="ARBA00023125"/>
    </source>
</evidence>
<dbReference type="EMBL" id="SNXS01000001">
    <property type="protein sequence ID" value="TDP75006.1"/>
    <property type="molecule type" value="Genomic_DNA"/>
</dbReference>
<dbReference type="PANTHER" id="PTHR30537">
    <property type="entry name" value="HTH-TYPE TRANSCRIPTIONAL REGULATOR"/>
    <property type="match status" value="1"/>
</dbReference>
<dbReference type="InParanoid" id="A0A4R6QUG3"/>
<keyword evidence="4" id="KW-0804">Transcription</keyword>
<evidence type="ECO:0000256" key="4">
    <source>
        <dbReference type="ARBA" id="ARBA00023163"/>
    </source>
</evidence>
<dbReference type="Gene3D" id="3.40.190.290">
    <property type="match status" value="1"/>
</dbReference>
<comment type="similarity">
    <text evidence="1">Belongs to the LysR transcriptional regulatory family.</text>
</comment>
<dbReference type="GO" id="GO:0006351">
    <property type="term" value="P:DNA-templated transcription"/>
    <property type="evidence" value="ECO:0007669"/>
    <property type="project" value="TreeGrafter"/>
</dbReference>
<dbReference type="InterPro" id="IPR058163">
    <property type="entry name" value="LysR-type_TF_proteobact-type"/>
</dbReference>
<proteinExistence type="inferred from homology"/>
<evidence type="ECO:0000256" key="2">
    <source>
        <dbReference type="ARBA" id="ARBA00023015"/>
    </source>
</evidence>
<dbReference type="InterPro" id="IPR000847">
    <property type="entry name" value="LysR_HTH_N"/>
</dbReference>
<keyword evidence="3" id="KW-0238">DNA-binding</keyword>
<dbReference type="PANTHER" id="PTHR30537:SF72">
    <property type="entry name" value="LYSR FAMILY TRANSCRIPTIONAL REGULATOR"/>
    <property type="match status" value="1"/>
</dbReference>
<name>A0A4R6QUG3_9BURK</name>
<keyword evidence="2" id="KW-0805">Transcription regulation</keyword>
<dbReference type="Proteomes" id="UP000295361">
    <property type="component" value="Unassembled WGS sequence"/>
</dbReference>
<evidence type="ECO:0000313" key="6">
    <source>
        <dbReference type="EMBL" id="TDP75006.1"/>
    </source>
</evidence>
<protein>
    <submittedName>
        <fullName evidence="6">LysR family transcriptional regulator</fullName>
    </submittedName>
</protein>
<dbReference type="GO" id="GO:0043565">
    <property type="term" value="F:sequence-specific DNA binding"/>
    <property type="evidence" value="ECO:0007669"/>
    <property type="project" value="TreeGrafter"/>
</dbReference>
<dbReference type="FunFam" id="1.10.10.10:FF:000001">
    <property type="entry name" value="LysR family transcriptional regulator"/>
    <property type="match status" value="1"/>
</dbReference>
<feature type="domain" description="HTH lysR-type" evidence="5">
    <location>
        <begin position="1"/>
        <end position="59"/>
    </location>
</feature>
<dbReference type="Gene3D" id="1.10.10.10">
    <property type="entry name" value="Winged helix-like DNA-binding domain superfamily/Winged helix DNA-binding domain"/>
    <property type="match status" value="1"/>
</dbReference>
<organism evidence="6 7">
    <name type="scientific">Roseateles toxinivorans</name>
    <dbReference type="NCBI Taxonomy" id="270368"/>
    <lineage>
        <taxon>Bacteria</taxon>
        <taxon>Pseudomonadati</taxon>
        <taxon>Pseudomonadota</taxon>
        <taxon>Betaproteobacteria</taxon>
        <taxon>Burkholderiales</taxon>
        <taxon>Sphaerotilaceae</taxon>
        <taxon>Roseateles</taxon>
    </lineage>
</organism>
<keyword evidence="7" id="KW-1185">Reference proteome</keyword>
<dbReference type="RefSeq" id="WP_133699586.1">
    <property type="nucleotide sequence ID" value="NZ_SNXS01000001.1"/>
</dbReference>
<dbReference type="SUPFAM" id="SSF53850">
    <property type="entry name" value="Periplasmic binding protein-like II"/>
    <property type="match status" value="1"/>
</dbReference>
<reference evidence="6 7" key="1">
    <citation type="submission" date="2019-03" db="EMBL/GenBank/DDBJ databases">
        <title>Genomic Encyclopedia of Type Strains, Phase IV (KMG-IV): sequencing the most valuable type-strain genomes for metagenomic binning, comparative biology and taxonomic classification.</title>
        <authorList>
            <person name="Goeker M."/>
        </authorList>
    </citation>
    <scope>NUCLEOTIDE SEQUENCE [LARGE SCALE GENOMIC DNA]</scope>
    <source>
        <strain evidence="6 7">DSM 16998</strain>
    </source>
</reference>